<comment type="caution">
    <text evidence="3">The sequence shown here is derived from an EMBL/GenBank/DDBJ whole genome shotgun (WGS) entry which is preliminary data.</text>
</comment>
<feature type="signal peptide" evidence="2">
    <location>
        <begin position="1"/>
        <end position="19"/>
    </location>
</feature>
<gene>
    <name evidence="3" type="ORF">B0T19DRAFT_214757</name>
</gene>
<organism evidence="3 4">
    <name type="scientific">Cercophora scortea</name>
    <dbReference type="NCBI Taxonomy" id="314031"/>
    <lineage>
        <taxon>Eukaryota</taxon>
        <taxon>Fungi</taxon>
        <taxon>Dikarya</taxon>
        <taxon>Ascomycota</taxon>
        <taxon>Pezizomycotina</taxon>
        <taxon>Sordariomycetes</taxon>
        <taxon>Sordariomycetidae</taxon>
        <taxon>Sordariales</taxon>
        <taxon>Lasiosphaeriaceae</taxon>
        <taxon>Cercophora</taxon>
    </lineage>
</organism>
<protein>
    <submittedName>
        <fullName evidence="3">Uncharacterized protein</fullName>
    </submittedName>
</protein>
<feature type="region of interest" description="Disordered" evidence="1">
    <location>
        <begin position="95"/>
        <end position="116"/>
    </location>
</feature>
<reference evidence="3" key="2">
    <citation type="submission" date="2023-06" db="EMBL/GenBank/DDBJ databases">
        <authorList>
            <consortium name="Lawrence Berkeley National Laboratory"/>
            <person name="Haridas S."/>
            <person name="Hensen N."/>
            <person name="Bonometti L."/>
            <person name="Westerberg I."/>
            <person name="Brannstrom I.O."/>
            <person name="Guillou S."/>
            <person name="Cros-Aarteil S."/>
            <person name="Calhoun S."/>
            <person name="Kuo A."/>
            <person name="Mondo S."/>
            <person name="Pangilinan J."/>
            <person name="Riley R."/>
            <person name="Labutti K."/>
            <person name="Andreopoulos B."/>
            <person name="Lipzen A."/>
            <person name="Chen C."/>
            <person name="Yanf M."/>
            <person name="Daum C."/>
            <person name="Ng V."/>
            <person name="Clum A."/>
            <person name="Steindorff A."/>
            <person name="Ohm R."/>
            <person name="Martin F."/>
            <person name="Silar P."/>
            <person name="Natvig D."/>
            <person name="Lalanne C."/>
            <person name="Gautier V."/>
            <person name="Ament-Velasquez S.L."/>
            <person name="Kruys A."/>
            <person name="Hutchinson M.I."/>
            <person name="Powell A.J."/>
            <person name="Barry K."/>
            <person name="Miller A.N."/>
            <person name="Grigoriev I.V."/>
            <person name="Debuchy R."/>
            <person name="Gladieux P."/>
            <person name="Thoren M.H."/>
            <person name="Johannesson H."/>
        </authorList>
    </citation>
    <scope>NUCLEOTIDE SEQUENCE</scope>
    <source>
        <strain evidence="3">SMH4131-1</strain>
    </source>
</reference>
<reference evidence="3" key="1">
    <citation type="journal article" date="2023" name="Mol. Phylogenet. Evol.">
        <title>Genome-scale phylogeny and comparative genomics of the fungal order Sordariales.</title>
        <authorList>
            <person name="Hensen N."/>
            <person name="Bonometti L."/>
            <person name="Westerberg I."/>
            <person name="Brannstrom I.O."/>
            <person name="Guillou S."/>
            <person name="Cros-Aarteil S."/>
            <person name="Calhoun S."/>
            <person name="Haridas S."/>
            <person name="Kuo A."/>
            <person name="Mondo S."/>
            <person name="Pangilinan J."/>
            <person name="Riley R."/>
            <person name="LaButti K."/>
            <person name="Andreopoulos B."/>
            <person name="Lipzen A."/>
            <person name="Chen C."/>
            <person name="Yan M."/>
            <person name="Daum C."/>
            <person name="Ng V."/>
            <person name="Clum A."/>
            <person name="Steindorff A."/>
            <person name="Ohm R.A."/>
            <person name="Martin F."/>
            <person name="Silar P."/>
            <person name="Natvig D.O."/>
            <person name="Lalanne C."/>
            <person name="Gautier V."/>
            <person name="Ament-Velasquez S.L."/>
            <person name="Kruys A."/>
            <person name="Hutchinson M.I."/>
            <person name="Powell A.J."/>
            <person name="Barry K."/>
            <person name="Miller A.N."/>
            <person name="Grigoriev I.V."/>
            <person name="Debuchy R."/>
            <person name="Gladieux P."/>
            <person name="Hiltunen Thoren M."/>
            <person name="Johannesson H."/>
        </authorList>
    </citation>
    <scope>NUCLEOTIDE SEQUENCE</scope>
    <source>
        <strain evidence="3">SMH4131-1</strain>
    </source>
</reference>
<sequence>MHYHALLTATATLIALTSALPLNINLGAYSPALVVGDGEISFKEGGEAVTKLVETLQGAAVSGAARVAAAPAAEGATQAAAVNAAAKPILTDQTARLPTPGVSTKELDPREGQEGPTAVVNKRQLEGFDRALKFAEAALTKGPKIQLGTGAEGSGVGIIVDNRPAGAAASVARAGTGIVVE</sequence>
<keyword evidence="2" id="KW-0732">Signal</keyword>
<dbReference type="AlphaFoldDB" id="A0AAE0IFN2"/>
<name>A0AAE0IFN2_9PEZI</name>
<proteinExistence type="predicted"/>
<evidence type="ECO:0000313" key="4">
    <source>
        <dbReference type="Proteomes" id="UP001286456"/>
    </source>
</evidence>
<dbReference type="Proteomes" id="UP001286456">
    <property type="component" value="Unassembled WGS sequence"/>
</dbReference>
<keyword evidence="4" id="KW-1185">Reference proteome</keyword>
<accession>A0AAE0IFN2</accession>
<dbReference type="EMBL" id="JAUEPO010000004">
    <property type="protein sequence ID" value="KAK3323847.1"/>
    <property type="molecule type" value="Genomic_DNA"/>
</dbReference>
<evidence type="ECO:0000256" key="1">
    <source>
        <dbReference type="SAM" id="MobiDB-lite"/>
    </source>
</evidence>
<evidence type="ECO:0000313" key="3">
    <source>
        <dbReference type="EMBL" id="KAK3323847.1"/>
    </source>
</evidence>
<feature type="chain" id="PRO_5042045365" evidence="2">
    <location>
        <begin position="20"/>
        <end position="181"/>
    </location>
</feature>
<evidence type="ECO:0000256" key="2">
    <source>
        <dbReference type="SAM" id="SignalP"/>
    </source>
</evidence>